<dbReference type="PANTHER" id="PTHR23289:SF2">
    <property type="entry name" value="CYTOCHROME C OXIDASE ASSEMBLY PROTEIN COX15 HOMOLOG"/>
    <property type="match status" value="1"/>
</dbReference>
<dbReference type="NCBIfam" id="NF045570">
    <property type="entry name" value="HemSynCtaAAlphapr"/>
    <property type="match status" value="1"/>
</dbReference>
<accession>A0A1Y0EBL9</accession>
<evidence type="ECO:0000256" key="14">
    <source>
        <dbReference type="SAM" id="MobiDB-lite"/>
    </source>
</evidence>
<evidence type="ECO:0000256" key="4">
    <source>
        <dbReference type="ARBA" id="ARBA00022692"/>
    </source>
</evidence>
<evidence type="ECO:0000256" key="8">
    <source>
        <dbReference type="ARBA" id="ARBA00023004"/>
    </source>
</evidence>
<evidence type="ECO:0000256" key="2">
    <source>
        <dbReference type="ARBA" id="ARBA00004141"/>
    </source>
</evidence>
<feature type="transmembrane region" description="Helical" evidence="13">
    <location>
        <begin position="226"/>
        <end position="247"/>
    </location>
</feature>
<dbReference type="GO" id="GO:0006784">
    <property type="term" value="P:heme A biosynthetic process"/>
    <property type="evidence" value="ECO:0007669"/>
    <property type="project" value="UniProtKB-UniRule"/>
</dbReference>
<dbReference type="GO" id="GO:0005886">
    <property type="term" value="C:plasma membrane"/>
    <property type="evidence" value="ECO:0007669"/>
    <property type="project" value="UniProtKB-SubCell"/>
</dbReference>
<evidence type="ECO:0000256" key="5">
    <source>
        <dbReference type="ARBA" id="ARBA00022723"/>
    </source>
</evidence>
<evidence type="ECO:0000313" key="15">
    <source>
        <dbReference type="EMBL" id="ARU00761.1"/>
    </source>
</evidence>
<keyword evidence="16" id="KW-1185">Reference proteome</keyword>
<keyword evidence="9 13" id="KW-0350">Heme biosynthesis</keyword>
<keyword evidence="7 13" id="KW-0560">Oxidoreductase</keyword>
<comment type="function">
    <text evidence="13">Catalyzes the conversion of heme O to heme A by two successive hydroxylations of the methyl group at C8. The first hydroxylation forms heme I, the second hydroxylation results in an unstable dihydroxymethyl group, which spontaneously dehydrates, resulting in the formyl group of heme A.</text>
</comment>
<feature type="transmembrane region" description="Helical" evidence="13">
    <location>
        <begin position="345"/>
        <end position="361"/>
    </location>
</feature>
<name>A0A1Y0EBL9_9RHOB</name>
<feature type="binding site" description="axial binding residue" evidence="13">
    <location>
        <position position="289"/>
    </location>
    <ligand>
        <name>heme</name>
        <dbReference type="ChEBI" id="CHEBI:30413"/>
    </ligand>
    <ligandPart>
        <name>Fe</name>
        <dbReference type="ChEBI" id="CHEBI:18248"/>
    </ligandPart>
</feature>
<evidence type="ECO:0000256" key="6">
    <source>
        <dbReference type="ARBA" id="ARBA00022989"/>
    </source>
</evidence>
<evidence type="ECO:0000256" key="11">
    <source>
        <dbReference type="ARBA" id="ARBA00044501"/>
    </source>
</evidence>
<organism evidence="15 16">
    <name type="scientific">Yoonia vestfoldensis</name>
    <dbReference type="NCBI Taxonomy" id="245188"/>
    <lineage>
        <taxon>Bacteria</taxon>
        <taxon>Pseudomonadati</taxon>
        <taxon>Pseudomonadota</taxon>
        <taxon>Alphaproteobacteria</taxon>
        <taxon>Rhodobacterales</taxon>
        <taxon>Paracoccaceae</taxon>
        <taxon>Yoonia</taxon>
    </lineage>
</organism>
<evidence type="ECO:0000256" key="10">
    <source>
        <dbReference type="ARBA" id="ARBA00023136"/>
    </source>
</evidence>
<dbReference type="InterPro" id="IPR003780">
    <property type="entry name" value="COX15/CtaA_fam"/>
</dbReference>
<dbReference type="InterPro" id="IPR023754">
    <property type="entry name" value="HemeA_Synthase_type2"/>
</dbReference>
<comment type="subcellular location">
    <subcellularLocation>
        <location evidence="13">Cell membrane</location>
        <topology evidence="13">Multi-pass membrane protein</topology>
    </subcellularLocation>
    <subcellularLocation>
        <location evidence="2">Membrane</location>
        <topology evidence="2">Multi-pass membrane protein</topology>
    </subcellularLocation>
</comment>
<comment type="cofactor">
    <cofactor evidence="1 13">
        <name>heme b</name>
        <dbReference type="ChEBI" id="CHEBI:60344"/>
    </cofactor>
</comment>
<keyword evidence="5 13" id="KW-0479">Metal-binding</keyword>
<evidence type="ECO:0000256" key="1">
    <source>
        <dbReference type="ARBA" id="ARBA00001970"/>
    </source>
</evidence>
<gene>
    <name evidence="13 15" type="primary">ctaA</name>
    <name evidence="15" type="ORF">LOKVESSMR4R_01444</name>
</gene>
<dbReference type="Pfam" id="PF02628">
    <property type="entry name" value="COX15-CtaA"/>
    <property type="match status" value="1"/>
</dbReference>
<sequence>MATKRSIFEEVGDSPRQTATPGGIARAGQGARRAIRAWLMALFALVVIMIAVGGLTRLTDSGLSITEWAPVTGALPPLSAAAWEVEFDKYRQIPQYQLMNRGMSMDEFKVIYYWEWGHRQLGRVIGLVWGLGFLYFLLRRQIPAGWTGRLLFLGALGGLQGAIGWWMVASGLQEGMLSVASYRLATHLGLAFVIFGFIAWYVYLLSRPSADLLQARRSGDARLAKWGGVLVGLAFVQILLGALVAGIDAGRAFPDWPLMAGGFFPPQPFSLDPVWRNFFEDAGLVQFMHRMAGYILFIAALVIWWIARKSANRTIRASFNMMMAVMALQVVLGIVTVIYSAPVHLAITHQFLAVILWARILRARFMALYPKPQSVRMT</sequence>
<evidence type="ECO:0000256" key="7">
    <source>
        <dbReference type="ARBA" id="ARBA00023002"/>
    </source>
</evidence>
<feature type="transmembrane region" description="Helical" evidence="13">
    <location>
        <begin position="121"/>
        <end position="138"/>
    </location>
</feature>
<reference evidence="15 16" key="1">
    <citation type="submission" date="2017-05" db="EMBL/GenBank/DDBJ databases">
        <title>Genome Sequence of Loktanella vestfoldensis Strain SMR4r Isolated from a Culture of the Diatom Skeletonema marinoi.</title>
        <authorList>
            <person name="Topel M."/>
            <person name="Pinder M.I.M."/>
            <person name="Johansson O.N."/>
            <person name="Kourtchenko O."/>
            <person name="Godhe A."/>
            <person name="Clarke A.K."/>
        </authorList>
    </citation>
    <scope>NUCLEOTIDE SEQUENCE [LARGE SCALE GENOMIC DNA]</scope>
    <source>
        <strain evidence="15 16">SMR4r</strain>
    </source>
</reference>
<feature type="transmembrane region" description="Helical" evidence="13">
    <location>
        <begin position="319"/>
        <end position="339"/>
    </location>
</feature>
<keyword evidence="8 13" id="KW-0408">Iron</keyword>
<keyword evidence="6 13" id="KW-1133">Transmembrane helix</keyword>
<evidence type="ECO:0000256" key="3">
    <source>
        <dbReference type="ARBA" id="ARBA00022475"/>
    </source>
</evidence>
<keyword evidence="4 13" id="KW-0812">Transmembrane</keyword>
<feature type="transmembrane region" description="Helical" evidence="13">
    <location>
        <begin position="35"/>
        <end position="55"/>
    </location>
</feature>
<dbReference type="EMBL" id="CP021431">
    <property type="protein sequence ID" value="ARU00761.1"/>
    <property type="molecule type" value="Genomic_DNA"/>
</dbReference>
<dbReference type="GO" id="GO:0120547">
    <property type="term" value="F:heme A synthase activity"/>
    <property type="evidence" value="ECO:0007669"/>
    <property type="project" value="UniProtKB-EC"/>
</dbReference>
<dbReference type="STRING" id="1122181.GCA_000382265_00360"/>
<feature type="region of interest" description="Disordered" evidence="14">
    <location>
        <begin position="1"/>
        <end position="24"/>
    </location>
</feature>
<comment type="pathway">
    <text evidence="11 13">Porphyrin-containing compound metabolism; heme A biosynthesis; heme A from heme O: step 1/1.</text>
</comment>
<comment type="subunit">
    <text evidence="13">Interacts with CtaB.</text>
</comment>
<dbReference type="KEGG" id="lvs:LOKVESSMR4R_01444"/>
<protein>
    <recommendedName>
        <fullName evidence="13">Heme A synthase</fullName>
        <shortName evidence="13">HAS</shortName>
        <ecNumber evidence="13">1.17.99.9</ecNumber>
    </recommendedName>
    <alternativeName>
        <fullName evidence="13">Cytochrome aa3-controlling protein</fullName>
    </alternativeName>
</protein>
<feature type="binding site" description="axial binding residue" evidence="13">
    <location>
        <position position="349"/>
    </location>
    <ligand>
        <name>heme</name>
        <dbReference type="ChEBI" id="CHEBI:30413"/>
    </ligand>
    <ligandPart>
        <name>Fe</name>
        <dbReference type="ChEBI" id="CHEBI:18248"/>
    </ligandPart>
</feature>
<keyword evidence="10 13" id="KW-0472">Membrane</keyword>
<dbReference type="UniPathway" id="UPA00269">
    <property type="reaction ID" value="UER00713"/>
</dbReference>
<feature type="transmembrane region" description="Helical" evidence="13">
    <location>
        <begin position="188"/>
        <end position="205"/>
    </location>
</feature>
<comment type="similarity">
    <text evidence="13">Belongs to the COX15/CtaA family. Type 2 subfamily.</text>
</comment>
<feature type="transmembrane region" description="Helical" evidence="13">
    <location>
        <begin position="150"/>
        <end position="168"/>
    </location>
</feature>
<dbReference type="EC" id="1.17.99.9" evidence="13"/>
<dbReference type="AlphaFoldDB" id="A0A1Y0EBL9"/>
<dbReference type="RefSeq" id="WP_087212784.1">
    <property type="nucleotide sequence ID" value="NZ_CP021431.1"/>
</dbReference>
<evidence type="ECO:0000256" key="13">
    <source>
        <dbReference type="HAMAP-Rule" id="MF_01665"/>
    </source>
</evidence>
<evidence type="ECO:0000256" key="9">
    <source>
        <dbReference type="ARBA" id="ARBA00023133"/>
    </source>
</evidence>
<dbReference type="Proteomes" id="UP000195273">
    <property type="component" value="Chromosome"/>
</dbReference>
<comment type="catalytic activity">
    <reaction evidence="12">
        <text>Fe(II)-heme o + 2 A + H2O = Fe(II)-heme a + 2 AH2</text>
        <dbReference type="Rhea" id="RHEA:63388"/>
        <dbReference type="ChEBI" id="CHEBI:13193"/>
        <dbReference type="ChEBI" id="CHEBI:15377"/>
        <dbReference type="ChEBI" id="CHEBI:17499"/>
        <dbReference type="ChEBI" id="CHEBI:60530"/>
        <dbReference type="ChEBI" id="CHEBI:61715"/>
        <dbReference type="EC" id="1.17.99.9"/>
    </reaction>
    <physiologicalReaction direction="left-to-right" evidence="12">
        <dbReference type="Rhea" id="RHEA:63389"/>
    </physiologicalReaction>
</comment>
<keyword evidence="3 13" id="KW-1003">Cell membrane</keyword>
<evidence type="ECO:0000313" key="16">
    <source>
        <dbReference type="Proteomes" id="UP000195273"/>
    </source>
</evidence>
<dbReference type="OrthoDB" id="9793156at2"/>
<dbReference type="GO" id="GO:0046872">
    <property type="term" value="F:metal ion binding"/>
    <property type="evidence" value="ECO:0007669"/>
    <property type="project" value="UniProtKB-KW"/>
</dbReference>
<evidence type="ECO:0000256" key="12">
    <source>
        <dbReference type="ARBA" id="ARBA00048044"/>
    </source>
</evidence>
<dbReference type="HAMAP" id="MF_01665">
    <property type="entry name" value="HemeA_synth_type2"/>
    <property type="match status" value="1"/>
</dbReference>
<dbReference type="InterPro" id="IPR054616">
    <property type="entry name" value="HemA_synt_rhodobact"/>
</dbReference>
<feature type="transmembrane region" description="Helical" evidence="13">
    <location>
        <begin position="287"/>
        <end position="307"/>
    </location>
</feature>
<proteinExistence type="inferred from homology"/>
<dbReference type="PANTHER" id="PTHR23289">
    <property type="entry name" value="CYTOCHROME C OXIDASE ASSEMBLY PROTEIN COX15"/>
    <property type="match status" value="1"/>
</dbReference>